<dbReference type="PROSITE" id="PS00036">
    <property type="entry name" value="BZIP_BASIC"/>
    <property type="match status" value="1"/>
</dbReference>
<feature type="compositionally biased region" description="Low complexity" evidence="1">
    <location>
        <begin position="139"/>
        <end position="163"/>
    </location>
</feature>
<dbReference type="CDD" id="cd12193">
    <property type="entry name" value="bZIP_GCN4"/>
    <property type="match status" value="1"/>
</dbReference>
<evidence type="ECO:0000259" key="2">
    <source>
        <dbReference type="PROSITE" id="PS00036"/>
    </source>
</evidence>
<feature type="compositionally biased region" description="Pro residues" evidence="1">
    <location>
        <begin position="400"/>
        <end position="410"/>
    </location>
</feature>
<feature type="domain" description="BZIP" evidence="2">
    <location>
        <begin position="495"/>
        <end position="509"/>
    </location>
</feature>
<feature type="compositionally biased region" description="Polar residues" evidence="1">
    <location>
        <begin position="196"/>
        <end position="205"/>
    </location>
</feature>
<name>A0ABP1DZA2_9APHY</name>
<dbReference type="Gene3D" id="3.30.160.60">
    <property type="entry name" value="Classic Zinc Finger"/>
    <property type="match status" value="1"/>
</dbReference>
<feature type="compositionally biased region" description="Low complexity" evidence="1">
    <location>
        <begin position="389"/>
        <end position="399"/>
    </location>
</feature>
<dbReference type="SUPFAM" id="SSF57959">
    <property type="entry name" value="Leucine zipper domain"/>
    <property type="match status" value="1"/>
</dbReference>
<feature type="compositionally biased region" description="Low complexity" evidence="1">
    <location>
        <begin position="411"/>
        <end position="426"/>
    </location>
</feature>
<reference evidence="4" key="1">
    <citation type="submission" date="2024-04" db="EMBL/GenBank/DDBJ databases">
        <authorList>
            <person name="Shaw F."/>
            <person name="Minotto A."/>
        </authorList>
    </citation>
    <scope>NUCLEOTIDE SEQUENCE [LARGE SCALE GENOMIC DNA]</scope>
</reference>
<evidence type="ECO:0000256" key="1">
    <source>
        <dbReference type="SAM" id="MobiDB-lite"/>
    </source>
</evidence>
<dbReference type="EMBL" id="OZ037950">
    <property type="protein sequence ID" value="CAL1712319.1"/>
    <property type="molecule type" value="Genomic_DNA"/>
</dbReference>
<feature type="region of interest" description="Disordered" evidence="1">
    <location>
        <begin position="132"/>
        <end position="169"/>
    </location>
</feature>
<accession>A0ABP1DZA2</accession>
<dbReference type="Pfam" id="PF07716">
    <property type="entry name" value="bZIP_2"/>
    <property type="match status" value="1"/>
</dbReference>
<protein>
    <recommendedName>
        <fullName evidence="2">BZIP domain-containing protein</fullName>
    </recommendedName>
</protein>
<dbReference type="InterPro" id="IPR046347">
    <property type="entry name" value="bZIP_sf"/>
</dbReference>
<feature type="region of interest" description="Disordered" evidence="1">
    <location>
        <begin position="16"/>
        <end position="38"/>
    </location>
</feature>
<feature type="region of interest" description="Disordered" evidence="1">
    <location>
        <begin position="385"/>
        <end position="455"/>
    </location>
</feature>
<feature type="region of interest" description="Disordered" evidence="1">
    <location>
        <begin position="469"/>
        <end position="511"/>
    </location>
</feature>
<dbReference type="Proteomes" id="UP001497453">
    <property type="component" value="Chromosome 7"/>
</dbReference>
<evidence type="ECO:0000313" key="4">
    <source>
        <dbReference type="Proteomes" id="UP001497453"/>
    </source>
</evidence>
<feature type="region of interest" description="Disordered" evidence="1">
    <location>
        <begin position="57"/>
        <end position="93"/>
    </location>
</feature>
<organism evidence="3 4">
    <name type="scientific">Somion occarium</name>
    <dbReference type="NCBI Taxonomy" id="3059160"/>
    <lineage>
        <taxon>Eukaryota</taxon>
        <taxon>Fungi</taxon>
        <taxon>Dikarya</taxon>
        <taxon>Basidiomycota</taxon>
        <taxon>Agaricomycotina</taxon>
        <taxon>Agaricomycetes</taxon>
        <taxon>Polyporales</taxon>
        <taxon>Cerrenaceae</taxon>
        <taxon>Somion</taxon>
    </lineage>
</organism>
<keyword evidence="4" id="KW-1185">Reference proteome</keyword>
<feature type="region of interest" description="Disordered" evidence="1">
    <location>
        <begin position="184"/>
        <end position="205"/>
    </location>
</feature>
<gene>
    <name evidence="3" type="ORF">GFSPODELE1_LOCUS8772</name>
</gene>
<feature type="compositionally biased region" description="Basic and acidic residues" evidence="1">
    <location>
        <begin position="487"/>
        <end position="496"/>
    </location>
</feature>
<dbReference type="InterPro" id="IPR004827">
    <property type="entry name" value="bZIP"/>
</dbReference>
<evidence type="ECO:0000313" key="3">
    <source>
        <dbReference type="EMBL" id="CAL1712319.1"/>
    </source>
</evidence>
<proteinExistence type="predicted"/>
<sequence length="555" mass="59857">MLSFGSNSYYESASMIASSSQSSHVRNQPVSEGDSRVKVEVGTPLLTVSHTFDSLSLSPADSSNLHPVENKPLMPTSSCHRPLRPPTLQPAHQPANLVSAPTLTSNYRHPPQHYSSANGVHFSINASLQNDSPVTISQHGHSSPATSLSSSSPSHHVSINLSSPRPRTSHPVFHTTSALAAHHGIPQSLPPVPRTTRYQPSSAVSTSPSTDFDFSNLCSNYLTMLSQKPDTRSDNMAAVPSNTTAPMSATATADDAAAVQALMDVIQGKLNSIGAVVSVPLMLHDSFHCTASPEWFASEEFLTSPMEDSPWEEFLNTPAVGSEDIASEFLTSPAIVDSDSFGDFNDMPLFNDMSGPVFDPIKASAPSVSAPALSAFNFDGMLTMPSPNTPSLDPSSLHPSPHPRPAPPPSTRSTSTTPAPRKSAPTGTRKNITPESLVPFDAPIQPRKYVTPSATSRKEIPAVFAKKRARSQAFGDEDGEDMSPAPHELDAIEAKRRQNTLAARRSRKRKLEYQRELEEGIEHERAEKEAWRMRAMTLETILHSHGLEVPQLPAP</sequence>